<evidence type="ECO:0000259" key="8">
    <source>
        <dbReference type="Pfam" id="PF01435"/>
    </source>
</evidence>
<dbReference type="GO" id="GO:0046872">
    <property type="term" value="F:metal ion binding"/>
    <property type="evidence" value="ECO:0007669"/>
    <property type="project" value="UniProtKB-KW"/>
</dbReference>
<evidence type="ECO:0000256" key="1">
    <source>
        <dbReference type="ARBA" id="ARBA00022670"/>
    </source>
</evidence>
<comment type="caution">
    <text evidence="9">The sequence shown here is derived from an EMBL/GenBank/DDBJ whole genome shotgun (WGS) entry which is preliminary data.</text>
</comment>
<comment type="cofactor">
    <cofactor evidence="6">
        <name>Zn(2+)</name>
        <dbReference type="ChEBI" id="CHEBI:29105"/>
    </cofactor>
    <text evidence="6">Binds 1 zinc ion per subunit.</text>
</comment>
<sequence length="218" mass="23233">MGCAPGPVITPAQPALAPTGTPEAAAENFVAVASRVMPVAESICRERTRGVPCDYQIAIDDRPGQAPNAFQTLDEQGQPVLVFTLALIRDVQNPDELAFVMGHETAHHIAGHIQRQREEIMQGALIAGTLATLGGADANAVKEAQDMGAQIGARRYSKDYELEADALGTEIAWRAGFDPMLGAQFFTRLPDPGNRFLGSHPPNAQRLAVVAQTLATLQ</sequence>
<evidence type="ECO:0000313" key="9">
    <source>
        <dbReference type="EMBL" id="PZR00103.1"/>
    </source>
</evidence>
<dbReference type="PANTHER" id="PTHR22726:SF1">
    <property type="entry name" value="METALLOENDOPEPTIDASE OMA1, MITOCHONDRIAL"/>
    <property type="match status" value="1"/>
</dbReference>
<dbReference type="GO" id="GO:0004222">
    <property type="term" value="F:metalloendopeptidase activity"/>
    <property type="evidence" value="ECO:0007669"/>
    <property type="project" value="InterPro"/>
</dbReference>
<dbReference type="Pfam" id="PF01435">
    <property type="entry name" value="Peptidase_M48"/>
    <property type="match status" value="1"/>
</dbReference>
<feature type="domain" description="Peptidase M48" evidence="8">
    <location>
        <begin position="55"/>
        <end position="211"/>
    </location>
</feature>
<gene>
    <name evidence="9" type="ORF">DI533_05725</name>
</gene>
<dbReference type="InterPro" id="IPR001915">
    <property type="entry name" value="Peptidase_M48"/>
</dbReference>
<evidence type="ECO:0000256" key="3">
    <source>
        <dbReference type="ARBA" id="ARBA00022801"/>
    </source>
</evidence>
<dbReference type="GO" id="GO:0016020">
    <property type="term" value="C:membrane"/>
    <property type="evidence" value="ECO:0007669"/>
    <property type="project" value="TreeGrafter"/>
</dbReference>
<dbReference type="Proteomes" id="UP000248975">
    <property type="component" value="Unassembled WGS sequence"/>
</dbReference>
<keyword evidence="3 6" id="KW-0378">Hydrolase</keyword>
<evidence type="ECO:0000256" key="2">
    <source>
        <dbReference type="ARBA" id="ARBA00022723"/>
    </source>
</evidence>
<dbReference type="CDD" id="cd07324">
    <property type="entry name" value="M48C_Oma1-like"/>
    <property type="match status" value="1"/>
</dbReference>
<reference evidence="9 10" key="1">
    <citation type="submission" date="2017-08" db="EMBL/GenBank/DDBJ databases">
        <title>Infants hospitalized years apart are colonized by the same room-sourced microbial strains.</title>
        <authorList>
            <person name="Brooks B."/>
            <person name="Olm M.R."/>
            <person name="Firek B.A."/>
            <person name="Baker R."/>
            <person name="Thomas B.C."/>
            <person name="Morowitz M.J."/>
            <person name="Banfield J.F."/>
        </authorList>
    </citation>
    <scope>NUCLEOTIDE SEQUENCE [LARGE SCALE GENOMIC DNA]</scope>
    <source>
        <strain evidence="9">S2_003_000_R2_11</strain>
    </source>
</reference>
<dbReference type="Gene3D" id="3.30.2010.10">
    <property type="entry name" value="Metalloproteases ('zincins'), catalytic domain"/>
    <property type="match status" value="1"/>
</dbReference>
<accession>A0A2W5SH03</accession>
<keyword evidence="1 6" id="KW-0645">Protease</keyword>
<keyword evidence="5 6" id="KW-0482">Metalloprotease</keyword>
<evidence type="ECO:0000256" key="7">
    <source>
        <dbReference type="SAM" id="MobiDB-lite"/>
    </source>
</evidence>
<keyword evidence="2" id="KW-0479">Metal-binding</keyword>
<comment type="similarity">
    <text evidence="6">Belongs to the peptidase M48 family.</text>
</comment>
<name>A0A2W5SH03_CERSP</name>
<keyword evidence="4 6" id="KW-0862">Zinc</keyword>
<dbReference type="PANTHER" id="PTHR22726">
    <property type="entry name" value="METALLOENDOPEPTIDASE OMA1"/>
    <property type="match status" value="1"/>
</dbReference>
<dbReference type="AlphaFoldDB" id="A0A2W5SH03"/>
<protein>
    <submittedName>
        <fullName evidence="9">Peptidase M48</fullName>
    </submittedName>
</protein>
<evidence type="ECO:0000256" key="5">
    <source>
        <dbReference type="ARBA" id="ARBA00023049"/>
    </source>
</evidence>
<evidence type="ECO:0000256" key="6">
    <source>
        <dbReference type="RuleBase" id="RU003983"/>
    </source>
</evidence>
<evidence type="ECO:0000256" key="4">
    <source>
        <dbReference type="ARBA" id="ARBA00022833"/>
    </source>
</evidence>
<evidence type="ECO:0000313" key="10">
    <source>
        <dbReference type="Proteomes" id="UP000248975"/>
    </source>
</evidence>
<dbReference type="EMBL" id="QFQS01000001">
    <property type="protein sequence ID" value="PZR00103.1"/>
    <property type="molecule type" value="Genomic_DNA"/>
</dbReference>
<dbReference type="GO" id="GO:0051603">
    <property type="term" value="P:proteolysis involved in protein catabolic process"/>
    <property type="evidence" value="ECO:0007669"/>
    <property type="project" value="TreeGrafter"/>
</dbReference>
<dbReference type="InterPro" id="IPR051156">
    <property type="entry name" value="Mito/Outer_Membr_Metalloprot"/>
</dbReference>
<feature type="region of interest" description="Disordered" evidence="7">
    <location>
        <begin position="1"/>
        <end position="20"/>
    </location>
</feature>
<organism evidence="9 10">
    <name type="scientific">Cereibacter sphaeroides</name>
    <name type="common">Rhodobacter sphaeroides</name>
    <dbReference type="NCBI Taxonomy" id="1063"/>
    <lineage>
        <taxon>Bacteria</taxon>
        <taxon>Pseudomonadati</taxon>
        <taxon>Pseudomonadota</taxon>
        <taxon>Alphaproteobacteria</taxon>
        <taxon>Rhodobacterales</taxon>
        <taxon>Paracoccaceae</taxon>
        <taxon>Cereibacter</taxon>
    </lineage>
</organism>
<proteinExistence type="inferred from homology"/>